<feature type="domain" description="STAS" evidence="1">
    <location>
        <begin position="4"/>
        <end position="126"/>
    </location>
</feature>
<dbReference type="CDD" id="cd07043">
    <property type="entry name" value="STAS_anti-anti-sigma_factors"/>
    <property type="match status" value="1"/>
</dbReference>
<reference evidence="2" key="2">
    <citation type="submission" date="2022-08" db="EMBL/GenBank/DDBJ databases">
        <authorList>
            <person name="Dong C."/>
        </authorList>
    </citation>
    <scope>NUCLEOTIDE SEQUENCE</scope>
    <source>
        <strain evidence="2">59MF3M-4</strain>
    </source>
</reference>
<organism evidence="2 3">
    <name type="scientific">Thalassolituus pacificus</name>
    <dbReference type="NCBI Taxonomy" id="2975440"/>
    <lineage>
        <taxon>Bacteria</taxon>
        <taxon>Pseudomonadati</taxon>
        <taxon>Pseudomonadota</taxon>
        <taxon>Gammaproteobacteria</taxon>
        <taxon>Oceanospirillales</taxon>
        <taxon>Oceanospirillaceae</taxon>
        <taxon>Thalassolituus</taxon>
    </lineage>
</organism>
<proteinExistence type="predicted"/>
<dbReference type="InterPro" id="IPR014557">
    <property type="entry name" value="UCP029548_STAS-type"/>
</dbReference>
<dbReference type="SUPFAM" id="SSF52091">
    <property type="entry name" value="SpoIIaa-like"/>
    <property type="match status" value="1"/>
</dbReference>
<sequence>MTSGKVQVAFCKGIHVIRLIGDVRLNLCSALEHYLDGILNNPDFDNVLVDLSLAEGVDSTTLGQIAKISIICRERFGITPTISSPNPGITRILLSMGFDQVFHIINEPFSDEADFREWAADAVDEDKAREQVISAHRVLMSLNDKNKDAFRELVDSLESDRFHS</sequence>
<dbReference type="AlphaFoldDB" id="A0A9X2WG74"/>
<dbReference type="RefSeq" id="WP_260976526.1">
    <property type="nucleotide sequence ID" value="NZ_JAOANI010000019.1"/>
</dbReference>
<evidence type="ECO:0000259" key="1">
    <source>
        <dbReference type="PROSITE" id="PS50801"/>
    </source>
</evidence>
<comment type="caution">
    <text evidence="2">The sequence shown here is derived from an EMBL/GenBank/DDBJ whole genome shotgun (WGS) entry which is preliminary data.</text>
</comment>
<dbReference type="PIRSF" id="PIRSF029548">
    <property type="entry name" value="UCP029548"/>
    <property type="match status" value="1"/>
</dbReference>
<protein>
    <submittedName>
        <fullName evidence="2">STAS domain-containing protein</fullName>
    </submittedName>
</protein>
<accession>A0A9X2WG74</accession>
<gene>
    <name evidence="2" type="ORF">NYR02_11620</name>
</gene>
<dbReference type="Proteomes" id="UP001147830">
    <property type="component" value="Unassembled WGS sequence"/>
</dbReference>
<evidence type="ECO:0000313" key="3">
    <source>
        <dbReference type="Proteomes" id="UP001147830"/>
    </source>
</evidence>
<evidence type="ECO:0000313" key="2">
    <source>
        <dbReference type="EMBL" id="MCT7359663.1"/>
    </source>
</evidence>
<dbReference type="InterPro" id="IPR002645">
    <property type="entry name" value="STAS_dom"/>
</dbReference>
<dbReference type="PROSITE" id="PS50801">
    <property type="entry name" value="STAS"/>
    <property type="match status" value="1"/>
</dbReference>
<dbReference type="Pfam" id="PF01740">
    <property type="entry name" value="STAS"/>
    <property type="match status" value="1"/>
</dbReference>
<dbReference type="InterPro" id="IPR036513">
    <property type="entry name" value="STAS_dom_sf"/>
</dbReference>
<dbReference type="Gene3D" id="3.30.750.24">
    <property type="entry name" value="STAS domain"/>
    <property type="match status" value="1"/>
</dbReference>
<name>A0A9X2WG74_9GAMM</name>
<reference evidence="2" key="1">
    <citation type="journal article" date="2022" name="Front. Microbiol.">
        <title>Genome-based taxonomic rearrangement of Oceanobacter-related bacteria including the description of Thalassolituus hydrocarbonoclasticus sp. nov. and Thalassolituus pacificus sp. nov. and emended description of the genus Thalassolituus.</title>
        <authorList>
            <person name="Dong C."/>
            <person name="Wei L."/>
            <person name="Wang J."/>
            <person name="Lai Q."/>
            <person name="Huang Z."/>
            <person name="Shao Z."/>
        </authorList>
    </citation>
    <scope>NUCLEOTIDE SEQUENCE</scope>
    <source>
        <strain evidence="2">59MF3M-4</strain>
    </source>
</reference>
<dbReference type="EMBL" id="JAOANI010000019">
    <property type="protein sequence ID" value="MCT7359663.1"/>
    <property type="molecule type" value="Genomic_DNA"/>
</dbReference>
<keyword evidence="3" id="KW-1185">Reference proteome</keyword>